<evidence type="ECO:0000313" key="4">
    <source>
        <dbReference type="Proteomes" id="UP000660262"/>
    </source>
</evidence>
<organism evidence="3 4">
    <name type="scientific">Pycnococcus provasolii</name>
    <dbReference type="NCBI Taxonomy" id="41880"/>
    <lineage>
        <taxon>Eukaryota</taxon>
        <taxon>Viridiplantae</taxon>
        <taxon>Chlorophyta</taxon>
        <taxon>Pseudoscourfieldiophyceae</taxon>
        <taxon>Pseudoscourfieldiales</taxon>
        <taxon>Pycnococcaceae</taxon>
        <taxon>Pycnococcus</taxon>
    </lineage>
</organism>
<dbReference type="PANTHER" id="PTHR45947">
    <property type="entry name" value="SULFOQUINOVOSYL TRANSFERASE SQD2"/>
    <property type="match status" value="1"/>
</dbReference>
<dbReference type="SUPFAM" id="SSF53756">
    <property type="entry name" value="UDP-Glycosyltransferase/glycogen phosphorylase"/>
    <property type="match status" value="2"/>
</dbReference>
<dbReference type="GO" id="GO:0016757">
    <property type="term" value="F:glycosyltransferase activity"/>
    <property type="evidence" value="ECO:0007669"/>
    <property type="project" value="TreeGrafter"/>
</dbReference>
<dbReference type="Pfam" id="PF13692">
    <property type="entry name" value="Glyco_trans_1_4"/>
    <property type="match status" value="1"/>
</dbReference>
<dbReference type="EMBL" id="BNJQ01000026">
    <property type="protein sequence ID" value="GHP09813.1"/>
    <property type="molecule type" value="Genomic_DNA"/>
</dbReference>
<protein>
    <recommendedName>
        <fullName evidence="2">Glycosyltransferase subfamily 4-like N-terminal domain-containing protein</fullName>
    </recommendedName>
</protein>
<dbReference type="Gene3D" id="3.40.50.2000">
    <property type="entry name" value="Glycogen Phosphorylase B"/>
    <property type="match status" value="3"/>
</dbReference>
<feature type="region of interest" description="Disordered" evidence="1">
    <location>
        <begin position="412"/>
        <end position="436"/>
    </location>
</feature>
<feature type="compositionally biased region" description="Low complexity" evidence="1">
    <location>
        <begin position="412"/>
        <end position="431"/>
    </location>
</feature>
<dbReference type="InterPro" id="IPR050194">
    <property type="entry name" value="Glycosyltransferase_grp1"/>
</dbReference>
<feature type="compositionally biased region" description="Acidic residues" evidence="1">
    <location>
        <begin position="379"/>
        <end position="388"/>
    </location>
</feature>
<dbReference type="InterPro" id="IPR028098">
    <property type="entry name" value="Glyco_trans_4-like_N"/>
</dbReference>
<evidence type="ECO:0000313" key="3">
    <source>
        <dbReference type="EMBL" id="GHP09813.1"/>
    </source>
</evidence>
<dbReference type="OrthoDB" id="498632at2759"/>
<feature type="compositionally biased region" description="Basic and acidic residues" evidence="1">
    <location>
        <begin position="342"/>
        <end position="353"/>
    </location>
</feature>
<name>A0A830HT23_9CHLO</name>
<dbReference type="PANTHER" id="PTHR45947:SF3">
    <property type="entry name" value="SULFOQUINOVOSYL TRANSFERASE SQD2"/>
    <property type="match status" value="1"/>
</dbReference>
<sequence length="770" mass="82149">MARRHAHGSNGSGSGSEEGGGAVSVPSQAIPQPALGPNWVENRKRASNAVTPRAPPVKPTTLPNTKNTKKRSSTTNGPGANGNENEPTHRILIVTGAYNHIVDGVALTLNRLTDYLLRKGHDALIIAPTTAVPALRHVGNLLPVPSIAAPFRSDYRMSLGLTTAVAKVVSDFDPTIVHIATPDILGFQAQSWAIERDLPVVCSYHTRFNTYLKYYNLAMMEGLLWSIFGSFYSKCRHIYVPSYTVRDELSEHIANMRPDALKFWLRGVDSQLFHPMRRSREWRRAMLGISHVPDLETNTQAAAAEEDAEAEADGEVEEAAAAAEAEAAAAAAAAAATGGESASRRLADSGEIRRRQRRRRQLLGKPEKKKKTEAAHTEDAEDFLDQDDYTSRAMEKGVDEIASMTASLGELPLSSSSLSSSANGLTSNGESNSGGVGGTPSFYYSSSNAWSNALHSFFGGGGSTAGSSDAAGSLSSTAAGSDDGNGADDADGNEIAAPPVSAHPMPPPFASQGSFLLASASSSSTGDDETSDTAAEVSINAAPAGVFIPSHHHAAQTSAFMAASMKRRKIKPGSVPIVLLVSRIVWEKALDVFVDVVTELERRGVNHASAVVGDGPALDQMRRLLPNTQFLGRLRGTRLAMAYASADLLLFPSRSETFGTVILEALASGIPVVAAEGASSMIIRNGTDGYVLPPDDRSSFVHHTEMLLRNHDKRRFLGKQGRARASSEFQWDSVLETLMGHYKELADEVDSHHSGVGANVKRALRSILRL</sequence>
<gene>
    <name evidence="3" type="ORF">PPROV_000854800</name>
</gene>
<comment type="caution">
    <text evidence="3">The sequence shown here is derived from an EMBL/GenBank/DDBJ whole genome shotgun (WGS) entry which is preliminary data.</text>
</comment>
<dbReference type="Proteomes" id="UP000660262">
    <property type="component" value="Unassembled WGS sequence"/>
</dbReference>
<feature type="compositionally biased region" description="Gly residues" evidence="1">
    <location>
        <begin position="10"/>
        <end position="22"/>
    </location>
</feature>
<evidence type="ECO:0000259" key="2">
    <source>
        <dbReference type="Pfam" id="PF13439"/>
    </source>
</evidence>
<feature type="region of interest" description="Disordered" evidence="1">
    <location>
        <begin position="1"/>
        <end position="86"/>
    </location>
</feature>
<feature type="region of interest" description="Disordered" evidence="1">
    <location>
        <begin position="334"/>
        <end position="388"/>
    </location>
</feature>
<dbReference type="Pfam" id="PF13439">
    <property type="entry name" value="Glyco_transf_4"/>
    <property type="match status" value="1"/>
</dbReference>
<accession>A0A830HT23</accession>
<feature type="compositionally biased region" description="Basic residues" evidence="1">
    <location>
        <begin position="354"/>
        <end position="369"/>
    </location>
</feature>
<feature type="compositionally biased region" description="Low complexity" evidence="1">
    <location>
        <begin position="73"/>
        <end position="85"/>
    </location>
</feature>
<feature type="region of interest" description="Disordered" evidence="1">
    <location>
        <begin position="465"/>
        <end position="504"/>
    </location>
</feature>
<dbReference type="AlphaFoldDB" id="A0A830HT23"/>
<reference evidence="3" key="1">
    <citation type="submission" date="2020-10" db="EMBL/GenBank/DDBJ databases">
        <title>Unveiling of a novel bifunctional photoreceptor, Dualchrome1, isolated from a cosmopolitan green alga.</title>
        <authorList>
            <person name="Suzuki S."/>
            <person name="Kawachi M."/>
        </authorList>
    </citation>
    <scope>NUCLEOTIDE SEQUENCE</scope>
    <source>
        <strain evidence="3">NIES 2893</strain>
    </source>
</reference>
<keyword evidence="4" id="KW-1185">Reference proteome</keyword>
<evidence type="ECO:0000256" key="1">
    <source>
        <dbReference type="SAM" id="MobiDB-lite"/>
    </source>
</evidence>
<feature type="compositionally biased region" description="Low complexity" evidence="1">
    <location>
        <begin position="465"/>
        <end position="484"/>
    </location>
</feature>
<proteinExistence type="predicted"/>
<feature type="domain" description="Glycosyltransferase subfamily 4-like N-terminal" evidence="2">
    <location>
        <begin position="102"/>
        <end position="271"/>
    </location>
</feature>